<sequence length="181" mass="20102">MTTATIKKHHKAKERAQFIVKELLNDQVVELTHDAHSIQKMVSTVELVKQELEDQGKTYYQYNKVSQDKSIKRTRDDQIGSSKVPRTSSASSVADSIQRQGDSLDLGASTSTNIANSQADSGLTEDQSSNFSEKSSFQVNFSISLSLYPQSKYSDWTLQTNKGTKHGRQSEPKANKANAQT</sequence>
<evidence type="ECO:0000313" key="2">
    <source>
        <dbReference type="EMBL" id="CDP33792.1"/>
    </source>
</evidence>
<accession>A0A060T4H9</accession>
<reference evidence="2" key="1">
    <citation type="submission" date="2014-02" db="EMBL/GenBank/DDBJ databases">
        <authorList>
            <person name="Genoscope - CEA"/>
        </authorList>
    </citation>
    <scope>NUCLEOTIDE SEQUENCE</scope>
    <source>
        <strain evidence="2">LS3</strain>
    </source>
</reference>
<feature type="compositionally biased region" description="Polar residues" evidence="1">
    <location>
        <begin position="79"/>
        <end position="101"/>
    </location>
</feature>
<feature type="compositionally biased region" description="Polar residues" evidence="1">
    <location>
        <begin position="108"/>
        <end position="131"/>
    </location>
</feature>
<gene>
    <name evidence="2" type="ORF">GNLVRS02_ARAD1A17644g</name>
</gene>
<dbReference type="EMBL" id="HG937691">
    <property type="protein sequence ID" value="CDP33792.1"/>
    <property type="molecule type" value="Genomic_DNA"/>
</dbReference>
<organism evidence="2">
    <name type="scientific">Blastobotrys adeninivorans</name>
    <name type="common">Yeast</name>
    <name type="synonym">Arxula adeninivorans</name>
    <dbReference type="NCBI Taxonomy" id="409370"/>
    <lineage>
        <taxon>Eukaryota</taxon>
        <taxon>Fungi</taxon>
        <taxon>Dikarya</taxon>
        <taxon>Ascomycota</taxon>
        <taxon>Saccharomycotina</taxon>
        <taxon>Dipodascomycetes</taxon>
        <taxon>Dipodascales</taxon>
        <taxon>Trichomonascaceae</taxon>
        <taxon>Blastobotrys</taxon>
    </lineage>
</organism>
<name>A0A060T4H9_BLAAD</name>
<protein>
    <submittedName>
        <fullName evidence="2">ARAD1A17644p</fullName>
    </submittedName>
</protein>
<feature type="region of interest" description="Disordered" evidence="1">
    <location>
        <begin position="71"/>
        <end position="131"/>
    </location>
</feature>
<evidence type="ECO:0000256" key="1">
    <source>
        <dbReference type="SAM" id="MobiDB-lite"/>
    </source>
</evidence>
<dbReference type="AlphaFoldDB" id="A0A060T4H9"/>
<reference evidence="2" key="2">
    <citation type="submission" date="2014-06" db="EMBL/GenBank/DDBJ databases">
        <title>The complete genome of Blastobotrys (Arxula) adeninivorans LS3 - a yeast of biotechnological interest.</title>
        <authorList>
            <person name="Kunze G."/>
            <person name="Gaillardin C."/>
            <person name="Czernicka M."/>
            <person name="Durrens P."/>
            <person name="Martin T."/>
            <person name="Boer E."/>
            <person name="Gabaldon T."/>
            <person name="Cruz J."/>
            <person name="Talla E."/>
            <person name="Marck C."/>
            <person name="Goffeau A."/>
            <person name="Barbe V."/>
            <person name="Baret P."/>
            <person name="Baronian K."/>
            <person name="Beier S."/>
            <person name="Bleykasten C."/>
            <person name="Bode R."/>
            <person name="Casaregola S."/>
            <person name="Despons L."/>
            <person name="Fairhead C."/>
            <person name="Giersberg M."/>
            <person name="Gierski P."/>
            <person name="Hahnel U."/>
            <person name="Hartmann A."/>
            <person name="Jankowska D."/>
            <person name="Jubin C."/>
            <person name="Jung P."/>
            <person name="Lafontaine I."/>
            <person name="Leh-Louis V."/>
            <person name="Lemaire M."/>
            <person name="Marcet-Houben M."/>
            <person name="Mascher M."/>
            <person name="Morel G."/>
            <person name="Richard G.-F."/>
            <person name="Riechen J."/>
            <person name="Sacerdot C."/>
            <person name="Sarkar A."/>
            <person name="Savel G."/>
            <person name="Schacherer J."/>
            <person name="Sherman D."/>
            <person name="Straub M.-L."/>
            <person name="Stein N."/>
            <person name="Thierry A."/>
            <person name="Trautwein-Schult A."/>
            <person name="Westhof E."/>
            <person name="Worch S."/>
            <person name="Dujon B."/>
            <person name="Souciet J.-L."/>
            <person name="Wincker P."/>
            <person name="Scholz U."/>
            <person name="Neuveglise N."/>
        </authorList>
    </citation>
    <scope>NUCLEOTIDE SEQUENCE</scope>
    <source>
        <strain evidence="2">LS3</strain>
    </source>
</reference>
<feature type="region of interest" description="Disordered" evidence="1">
    <location>
        <begin position="158"/>
        <end position="181"/>
    </location>
</feature>
<proteinExistence type="predicted"/>